<evidence type="ECO:0000256" key="1">
    <source>
        <dbReference type="SAM" id="MobiDB-lite"/>
    </source>
</evidence>
<proteinExistence type="predicted"/>
<comment type="caution">
    <text evidence="2">The sequence shown here is derived from an EMBL/GenBank/DDBJ whole genome shotgun (WGS) entry which is preliminary data.</text>
</comment>
<dbReference type="OrthoDB" id="10536787at2759"/>
<reference evidence="2 3" key="1">
    <citation type="submission" date="2016-12" db="EMBL/GenBank/DDBJ databases">
        <title>The genomes of Aspergillus section Nigri reveals drivers in fungal speciation.</title>
        <authorList>
            <consortium name="DOE Joint Genome Institute"/>
            <person name="Vesth T.C."/>
            <person name="Nybo J."/>
            <person name="Theobald S."/>
            <person name="Brandl J."/>
            <person name="Frisvad J.C."/>
            <person name="Nielsen K.F."/>
            <person name="Lyhne E.K."/>
            <person name="Kogle M.E."/>
            <person name="Kuo A."/>
            <person name="Riley R."/>
            <person name="Clum A."/>
            <person name="Nolan M."/>
            <person name="Lipzen A."/>
            <person name="Salamov A."/>
            <person name="Henrissat B."/>
            <person name="Wiebenga A."/>
            <person name="De Vries R.P."/>
            <person name="Grigoriev I.V."/>
            <person name="Mortensen U.H."/>
            <person name="Andersen M.R."/>
            <person name="Baker S.E."/>
        </authorList>
    </citation>
    <scope>NUCLEOTIDE SEQUENCE [LARGE SCALE GENOMIC DNA]</scope>
    <source>
        <strain evidence="2 3">CBS 115572</strain>
    </source>
</reference>
<dbReference type="RefSeq" id="XP_025463430.1">
    <property type="nucleotide sequence ID" value="XM_025606373.1"/>
</dbReference>
<keyword evidence="3" id="KW-1185">Reference proteome</keyword>
<dbReference type="GeneID" id="37108516"/>
<protein>
    <submittedName>
        <fullName evidence="2">Uncharacterized protein</fullName>
    </submittedName>
</protein>
<dbReference type="AlphaFoldDB" id="A0A317VGU9"/>
<dbReference type="Proteomes" id="UP000246702">
    <property type="component" value="Unassembled WGS sequence"/>
</dbReference>
<evidence type="ECO:0000313" key="3">
    <source>
        <dbReference type="Proteomes" id="UP000246702"/>
    </source>
</evidence>
<sequence>MSFRPCMPAMQSRALLPDSVSHRDCLSRASGDWSRPGDGQLTQPVPVGTHGPSRAPPRLLPHLERLENPALTSSPPLSFKPEARGESGAVKLHSSSIARFTPLSSIDEPVYSRGCVRSCTLACCRCWDDVIRPNHHAPAALSLPTYPRNIVQSRAYFDVEFRYRILSSLARSRLLYLSALSMKTRGRWTHCMLLSAIGNDFGSDASNTFASCLINVVMGGTKLSLSFGMNTLESLLCCDDQLLVGSRTPRHQLSPASKPCEDDIL</sequence>
<gene>
    <name evidence="2" type="ORF">BO94DRAFT_241775</name>
</gene>
<name>A0A317VGU9_9EURO</name>
<feature type="region of interest" description="Disordered" evidence="1">
    <location>
        <begin position="27"/>
        <end position="59"/>
    </location>
</feature>
<organism evidence="2 3">
    <name type="scientific">Aspergillus sclerotioniger CBS 115572</name>
    <dbReference type="NCBI Taxonomy" id="1450535"/>
    <lineage>
        <taxon>Eukaryota</taxon>
        <taxon>Fungi</taxon>
        <taxon>Dikarya</taxon>
        <taxon>Ascomycota</taxon>
        <taxon>Pezizomycotina</taxon>
        <taxon>Eurotiomycetes</taxon>
        <taxon>Eurotiomycetidae</taxon>
        <taxon>Eurotiales</taxon>
        <taxon>Aspergillaceae</taxon>
        <taxon>Aspergillus</taxon>
        <taxon>Aspergillus subgen. Circumdati</taxon>
    </lineage>
</organism>
<accession>A0A317VGU9</accession>
<dbReference type="EMBL" id="MSFK01000032">
    <property type="protein sequence ID" value="PWY73165.1"/>
    <property type="molecule type" value="Genomic_DNA"/>
</dbReference>
<evidence type="ECO:0000313" key="2">
    <source>
        <dbReference type="EMBL" id="PWY73165.1"/>
    </source>
</evidence>